<dbReference type="AlphaFoldDB" id="A0A7S4NGV5"/>
<sequence>MTPQPKHKLRVDWKLPWWSLGIIAISLTLALPLFFVFIHIYLATHNQSRSSRHCSLPRFLSRGKPSYQNGVLILKQNRAKMELMTESGLQEEFLSESAQAIFQT</sequence>
<protein>
    <submittedName>
        <fullName evidence="2">Uncharacterized protein</fullName>
    </submittedName>
</protein>
<keyword evidence="1" id="KW-0472">Membrane</keyword>
<keyword evidence="1" id="KW-0812">Transmembrane</keyword>
<proteinExistence type="predicted"/>
<organism evidence="2">
    <name type="scientific">Odontella aurita</name>
    <dbReference type="NCBI Taxonomy" id="265563"/>
    <lineage>
        <taxon>Eukaryota</taxon>
        <taxon>Sar</taxon>
        <taxon>Stramenopiles</taxon>
        <taxon>Ochrophyta</taxon>
        <taxon>Bacillariophyta</taxon>
        <taxon>Mediophyceae</taxon>
        <taxon>Biddulphiophycidae</taxon>
        <taxon>Eupodiscales</taxon>
        <taxon>Odontellaceae</taxon>
        <taxon>Odontella</taxon>
    </lineage>
</organism>
<evidence type="ECO:0000313" key="2">
    <source>
        <dbReference type="EMBL" id="CAE2286839.1"/>
    </source>
</evidence>
<evidence type="ECO:0000256" key="1">
    <source>
        <dbReference type="SAM" id="Phobius"/>
    </source>
</evidence>
<gene>
    <name evidence="2" type="ORF">OAUR00152_LOCUS40859</name>
</gene>
<reference evidence="2" key="1">
    <citation type="submission" date="2021-01" db="EMBL/GenBank/DDBJ databases">
        <authorList>
            <person name="Corre E."/>
            <person name="Pelletier E."/>
            <person name="Niang G."/>
            <person name="Scheremetjew M."/>
            <person name="Finn R."/>
            <person name="Kale V."/>
            <person name="Holt S."/>
            <person name="Cochrane G."/>
            <person name="Meng A."/>
            <person name="Brown T."/>
            <person name="Cohen L."/>
        </authorList>
    </citation>
    <scope>NUCLEOTIDE SEQUENCE</scope>
    <source>
        <strain evidence="2">Isolate 1302-5</strain>
    </source>
</reference>
<feature type="transmembrane region" description="Helical" evidence="1">
    <location>
        <begin position="20"/>
        <end position="42"/>
    </location>
</feature>
<keyword evidence="1" id="KW-1133">Transmembrane helix</keyword>
<dbReference type="EMBL" id="HBKQ01059880">
    <property type="protein sequence ID" value="CAE2286839.1"/>
    <property type="molecule type" value="Transcribed_RNA"/>
</dbReference>
<name>A0A7S4NGV5_9STRA</name>
<accession>A0A7S4NGV5</accession>